<dbReference type="OrthoDB" id="9804792at2"/>
<organism evidence="9 10">
    <name type="scientific">Brevundimonas halotolerans</name>
    <dbReference type="NCBI Taxonomy" id="69670"/>
    <lineage>
        <taxon>Bacteria</taxon>
        <taxon>Pseudomonadati</taxon>
        <taxon>Pseudomonadota</taxon>
        <taxon>Alphaproteobacteria</taxon>
        <taxon>Caulobacterales</taxon>
        <taxon>Caulobacteraceae</taxon>
        <taxon>Brevundimonas</taxon>
    </lineage>
</organism>
<reference evidence="9 10" key="1">
    <citation type="submission" date="2020-08" db="EMBL/GenBank/DDBJ databases">
        <title>Genomic Encyclopedia of Type Strains, Phase IV (KMG-IV): sequencing the most valuable type-strain genomes for metagenomic binning, comparative biology and taxonomic classification.</title>
        <authorList>
            <person name="Goeker M."/>
        </authorList>
    </citation>
    <scope>NUCLEOTIDE SEQUENCE [LARGE SCALE GENOMIC DNA]</scope>
    <source>
        <strain evidence="9 10">DSM 24448</strain>
    </source>
</reference>
<dbReference type="InterPro" id="IPR037278">
    <property type="entry name" value="ARFGAP/RecO"/>
</dbReference>
<evidence type="ECO:0000256" key="1">
    <source>
        <dbReference type="ARBA" id="ARBA00007452"/>
    </source>
</evidence>
<dbReference type="NCBIfam" id="TIGR00613">
    <property type="entry name" value="reco"/>
    <property type="match status" value="1"/>
</dbReference>
<dbReference type="InterPro" id="IPR042242">
    <property type="entry name" value="RecO_C"/>
</dbReference>
<dbReference type="GO" id="GO:0006310">
    <property type="term" value="P:DNA recombination"/>
    <property type="evidence" value="ECO:0007669"/>
    <property type="project" value="UniProtKB-UniRule"/>
</dbReference>
<proteinExistence type="inferred from homology"/>
<dbReference type="Gene3D" id="2.40.50.140">
    <property type="entry name" value="Nucleic acid-binding proteins"/>
    <property type="match status" value="1"/>
</dbReference>
<comment type="caution">
    <text evidence="9">The sequence shown here is derived from an EMBL/GenBank/DDBJ whole genome shotgun (WGS) entry which is preliminary data.</text>
</comment>
<keyword evidence="3 7" id="KW-0227">DNA damage</keyword>
<feature type="domain" description="DNA replication/recombination mediator RecO N-terminal" evidence="8">
    <location>
        <begin position="1"/>
        <end position="68"/>
    </location>
</feature>
<comment type="function">
    <text evidence="7">Involved in DNA repair and RecF pathway recombination.</text>
</comment>
<dbReference type="Pfam" id="PF02565">
    <property type="entry name" value="RecO_C"/>
    <property type="match status" value="1"/>
</dbReference>
<dbReference type="InterPro" id="IPR012340">
    <property type="entry name" value="NA-bd_OB-fold"/>
</dbReference>
<accession>A0A7W9E5K5</accession>
<dbReference type="SUPFAM" id="SSF50249">
    <property type="entry name" value="Nucleic acid-binding proteins"/>
    <property type="match status" value="1"/>
</dbReference>
<dbReference type="EMBL" id="JACIJB010000001">
    <property type="protein sequence ID" value="MBB5659452.1"/>
    <property type="molecule type" value="Genomic_DNA"/>
</dbReference>
<dbReference type="GO" id="GO:0043590">
    <property type="term" value="C:bacterial nucleoid"/>
    <property type="evidence" value="ECO:0007669"/>
    <property type="project" value="TreeGrafter"/>
</dbReference>
<dbReference type="GO" id="GO:0006302">
    <property type="term" value="P:double-strand break repair"/>
    <property type="evidence" value="ECO:0007669"/>
    <property type="project" value="TreeGrafter"/>
</dbReference>
<sequence length="243" mass="26176">MEFEDDAFVLSARPHGDTGVVADLLTEHHGRRLTYVAGGASRRMKPFLQPGSRVRAAFRSRDDSQLGSARLEPRGEDISRLFDSPLALAGLAAATAVVQGALPEREPEPGIFAAMEALMSAFAHDAVWPAVFIRFELGLLASLGFGLNLDVCAVSGSTDDLAWVSPRTGRAVSRTEGAPYAERLLGLPPFLLGNQAAVVEGDVGLGLALTGHFLEAWVFHPRDRPLPPARDWMVERLQRSGLL</sequence>
<evidence type="ECO:0000256" key="6">
    <source>
        <dbReference type="ARBA" id="ARBA00033409"/>
    </source>
</evidence>
<evidence type="ECO:0000256" key="4">
    <source>
        <dbReference type="ARBA" id="ARBA00023172"/>
    </source>
</evidence>
<keyword evidence="4 7" id="KW-0233">DNA recombination</keyword>
<dbReference type="AlphaFoldDB" id="A0A7W9E5K5"/>
<evidence type="ECO:0000256" key="7">
    <source>
        <dbReference type="HAMAP-Rule" id="MF_00201"/>
    </source>
</evidence>
<protein>
    <recommendedName>
        <fullName evidence="2 7">DNA repair protein RecO</fullName>
    </recommendedName>
    <alternativeName>
        <fullName evidence="6 7">Recombination protein O</fullName>
    </alternativeName>
</protein>
<gene>
    <name evidence="7" type="primary">recO</name>
    <name evidence="9" type="ORF">FHS65_000170</name>
</gene>
<evidence type="ECO:0000313" key="10">
    <source>
        <dbReference type="Proteomes" id="UP000548978"/>
    </source>
</evidence>
<comment type="similarity">
    <text evidence="1 7">Belongs to the RecO family.</text>
</comment>
<dbReference type="InterPro" id="IPR022572">
    <property type="entry name" value="DNA_rep/recomb_RecO_N"/>
</dbReference>
<dbReference type="Proteomes" id="UP000548978">
    <property type="component" value="Unassembled WGS sequence"/>
</dbReference>
<dbReference type="SUPFAM" id="SSF57863">
    <property type="entry name" value="ArfGap/RecO-like zinc finger"/>
    <property type="match status" value="1"/>
</dbReference>
<evidence type="ECO:0000259" key="8">
    <source>
        <dbReference type="Pfam" id="PF11967"/>
    </source>
</evidence>
<dbReference type="PANTHER" id="PTHR33991:SF1">
    <property type="entry name" value="DNA REPAIR PROTEIN RECO"/>
    <property type="match status" value="1"/>
</dbReference>
<dbReference type="Gene3D" id="1.20.1440.120">
    <property type="entry name" value="Recombination protein O, C-terminal domain"/>
    <property type="match status" value="1"/>
</dbReference>
<keyword evidence="10" id="KW-1185">Reference proteome</keyword>
<name>A0A7W9E5K5_9CAUL</name>
<evidence type="ECO:0000256" key="5">
    <source>
        <dbReference type="ARBA" id="ARBA00023204"/>
    </source>
</evidence>
<dbReference type="InterPro" id="IPR003717">
    <property type="entry name" value="RecO"/>
</dbReference>
<evidence type="ECO:0000256" key="2">
    <source>
        <dbReference type="ARBA" id="ARBA00021310"/>
    </source>
</evidence>
<dbReference type="Pfam" id="PF11967">
    <property type="entry name" value="RecO_N"/>
    <property type="match status" value="1"/>
</dbReference>
<keyword evidence="5 7" id="KW-0234">DNA repair</keyword>
<dbReference type="RefSeq" id="WP_123286457.1">
    <property type="nucleotide sequence ID" value="NZ_JACIJB010000001.1"/>
</dbReference>
<dbReference type="PANTHER" id="PTHR33991">
    <property type="entry name" value="DNA REPAIR PROTEIN RECO"/>
    <property type="match status" value="1"/>
</dbReference>
<evidence type="ECO:0000256" key="3">
    <source>
        <dbReference type="ARBA" id="ARBA00022763"/>
    </source>
</evidence>
<evidence type="ECO:0000313" key="9">
    <source>
        <dbReference type="EMBL" id="MBB5659452.1"/>
    </source>
</evidence>
<dbReference type="HAMAP" id="MF_00201">
    <property type="entry name" value="RecO"/>
    <property type="match status" value="1"/>
</dbReference>